<dbReference type="InterPro" id="IPR016181">
    <property type="entry name" value="Acyl_CoA_acyltransferase"/>
</dbReference>
<organism evidence="1 2">
    <name type="scientific">Pseudomonas putida</name>
    <name type="common">Arthrobacter siderocapsulatus</name>
    <dbReference type="NCBI Taxonomy" id="303"/>
    <lineage>
        <taxon>Bacteria</taxon>
        <taxon>Pseudomonadati</taxon>
        <taxon>Pseudomonadota</taxon>
        <taxon>Gammaproteobacteria</taxon>
        <taxon>Pseudomonadales</taxon>
        <taxon>Pseudomonadaceae</taxon>
        <taxon>Pseudomonas</taxon>
    </lineage>
</organism>
<dbReference type="AlphaFoldDB" id="A0A2S3X0E9"/>
<dbReference type="EMBL" id="MING01000047">
    <property type="protein sequence ID" value="POG06793.1"/>
    <property type="molecule type" value="Genomic_DNA"/>
</dbReference>
<dbReference type="GO" id="GO:0016740">
    <property type="term" value="F:transferase activity"/>
    <property type="evidence" value="ECO:0007669"/>
    <property type="project" value="UniProtKB-KW"/>
</dbReference>
<dbReference type="SUPFAM" id="SSF55729">
    <property type="entry name" value="Acyl-CoA N-acyltransferases (Nat)"/>
    <property type="match status" value="1"/>
</dbReference>
<proteinExistence type="predicted"/>
<comment type="caution">
    <text evidence="1">The sequence shown here is derived from an EMBL/GenBank/DDBJ whole genome shotgun (WGS) entry which is preliminary data.</text>
</comment>
<reference evidence="1 2" key="1">
    <citation type="submission" date="2016-08" db="EMBL/GenBank/DDBJ databases">
        <authorList>
            <person name="Seilhamer J.J."/>
        </authorList>
    </citation>
    <scope>NUCLEOTIDE SEQUENCE [LARGE SCALE GENOMIC DNA]</scope>
    <source>
        <strain evidence="1 2">KH-18-2</strain>
    </source>
</reference>
<dbReference type="Proteomes" id="UP000237378">
    <property type="component" value="Unassembled WGS sequence"/>
</dbReference>
<sequence>MKNLIYSKFGDIDLSDDFFSTLKEDYSEFESWFESKADAHAYVFYNSRKRLDGFLYVKREDDTSDATIAPPLPAGTALKIGTLKINAHGTKLGERFLKKAFDHAMIESSDFMYVTIFDKHTKLIGLMERYGFERHGNKKTNNGIESVYVRKLKSITGDVVKDFPHFSISDRKHYLLAIYPKYHSSFLPDSILNNESHDIVQDVSHTNSIHKVYISGINRTKSMKPGDIVAIYRTSDGKGKAHFRSVLSSIGVVEEVRQIKSFPSESQFIKYTKPYSIFTTDQLKEYFTNKKKSYIIKFTYSAALKKRIIRGRLIEECKISTRTRWDFVPLSETQIRWIAEKGEINESLIID</sequence>
<dbReference type="Gene3D" id="3.40.630.30">
    <property type="match status" value="1"/>
</dbReference>
<accession>A0A2S3X0E9</accession>
<reference evidence="1 2" key="2">
    <citation type="submission" date="2018-03" db="EMBL/GenBank/DDBJ databases">
        <title>Draft genome of Pseudomonas putida strain KH-18-2.</title>
        <authorList>
            <person name="Yoshizawa S."/>
            <person name="Khan N.H."/>
            <person name="Nishimura M."/>
            <person name="Chiura H.X."/>
            <person name="Ogura Y."/>
            <person name="Hayashi T."/>
            <person name="Kogure K."/>
        </authorList>
    </citation>
    <scope>NUCLEOTIDE SEQUENCE [LARGE SCALE GENOMIC DNA]</scope>
    <source>
        <strain evidence="1 2">KH-18-2</strain>
    </source>
</reference>
<evidence type="ECO:0000313" key="1">
    <source>
        <dbReference type="EMBL" id="POG06793.1"/>
    </source>
</evidence>
<evidence type="ECO:0000313" key="2">
    <source>
        <dbReference type="Proteomes" id="UP000237378"/>
    </source>
</evidence>
<name>A0A2S3X0E9_PSEPU</name>
<protein>
    <submittedName>
        <fullName evidence="1">Acetyltransferase</fullName>
    </submittedName>
</protein>
<gene>
    <name evidence="1" type="ORF">BGP82_09380</name>
</gene>
<dbReference type="RefSeq" id="WP_103469529.1">
    <property type="nucleotide sequence ID" value="NZ_MING01000047.1"/>
</dbReference>
<keyword evidence="1" id="KW-0808">Transferase</keyword>